<gene>
    <name evidence="6" type="ORF">K461DRAFT_270552</name>
</gene>
<dbReference type="GO" id="GO:0003677">
    <property type="term" value="F:DNA binding"/>
    <property type="evidence" value="ECO:0007669"/>
    <property type="project" value="UniProtKB-KW"/>
</dbReference>
<feature type="compositionally biased region" description="Low complexity" evidence="4">
    <location>
        <begin position="1"/>
        <end position="19"/>
    </location>
</feature>
<dbReference type="SUPFAM" id="SSF46785">
    <property type="entry name" value="Winged helix' DNA-binding domain"/>
    <property type="match status" value="1"/>
</dbReference>
<keyword evidence="3" id="KW-0539">Nucleus</keyword>
<evidence type="ECO:0000256" key="1">
    <source>
        <dbReference type="ARBA" id="ARBA00020833"/>
    </source>
</evidence>
<dbReference type="GO" id="GO:0030527">
    <property type="term" value="F:structural constituent of chromatin"/>
    <property type="evidence" value="ECO:0007669"/>
    <property type="project" value="InterPro"/>
</dbReference>
<dbReference type="GO" id="GO:0006334">
    <property type="term" value="P:nucleosome assembly"/>
    <property type="evidence" value="ECO:0007669"/>
    <property type="project" value="InterPro"/>
</dbReference>
<keyword evidence="7" id="KW-1185">Reference proteome</keyword>
<evidence type="ECO:0000313" key="6">
    <source>
        <dbReference type="EMBL" id="KAF2150007.1"/>
    </source>
</evidence>
<organism evidence="6 7">
    <name type="scientific">Myriangium duriaei CBS 260.36</name>
    <dbReference type="NCBI Taxonomy" id="1168546"/>
    <lineage>
        <taxon>Eukaryota</taxon>
        <taxon>Fungi</taxon>
        <taxon>Dikarya</taxon>
        <taxon>Ascomycota</taxon>
        <taxon>Pezizomycotina</taxon>
        <taxon>Dothideomycetes</taxon>
        <taxon>Dothideomycetidae</taxon>
        <taxon>Myriangiales</taxon>
        <taxon>Myriangiaceae</taxon>
        <taxon>Myriangium</taxon>
    </lineage>
</organism>
<feature type="compositionally biased region" description="Low complexity" evidence="4">
    <location>
        <begin position="145"/>
        <end position="156"/>
    </location>
</feature>
<dbReference type="GO" id="GO:0000786">
    <property type="term" value="C:nucleosome"/>
    <property type="evidence" value="ECO:0007669"/>
    <property type="project" value="InterPro"/>
</dbReference>
<comment type="caution">
    <text evidence="6">The sequence shown here is derived from an EMBL/GenBank/DDBJ whole genome shotgun (WGS) entry which is preliminary data.</text>
</comment>
<comment type="similarity">
    <text evidence="3">Belongs to the histone H1/H5 family.</text>
</comment>
<evidence type="ECO:0000313" key="7">
    <source>
        <dbReference type="Proteomes" id="UP000799439"/>
    </source>
</evidence>
<evidence type="ECO:0000259" key="5">
    <source>
        <dbReference type="PROSITE" id="PS51504"/>
    </source>
</evidence>
<dbReference type="OrthoDB" id="1110759at2759"/>
<feature type="compositionally biased region" description="Basic and acidic residues" evidence="4">
    <location>
        <begin position="211"/>
        <end position="222"/>
    </location>
</feature>
<protein>
    <recommendedName>
        <fullName evidence="1">Histone H1</fullName>
    </recommendedName>
</protein>
<dbReference type="CDD" id="cd00073">
    <property type="entry name" value="H15"/>
    <property type="match status" value="1"/>
</dbReference>
<evidence type="ECO:0000256" key="2">
    <source>
        <dbReference type="ARBA" id="ARBA00023125"/>
    </source>
</evidence>
<dbReference type="EMBL" id="ML996090">
    <property type="protein sequence ID" value="KAF2150007.1"/>
    <property type="molecule type" value="Genomic_DNA"/>
</dbReference>
<dbReference type="InterPro" id="IPR036388">
    <property type="entry name" value="WH-like_DNA-bd_sf"/>
</dbReference>
<feature type="domain" description="H15" evidence="5">
    <location>
        <begin position="19"/>
        <end position="94"/>
    </location>
</feature>
<feature type="compositionally biased region" description="Basic residues" evidence="4">
    <location>
        <begin position="200"/>
        <end position="210"/>
    </location>
</feature>
<accession>A0A9P4IU36</accession>
<dbReference type="AlphaFoldDB" id="A0A9P4IU36"/>
<dbReference type="PROSITE" id="PS51504">
    <property type="entry name" value="H15"/>
    <property type="match status" value="1"/>
</dbReference>
<dbReference type="InterPro" id="IPR005818">
    <property type="entry name" value="Histone_H1/H5_H15"/>
</dbReference>
<dbReference type="SMART" id="SM00526">
    <property type="entry name" value="H15"/>
    <property type="match status" value="1"/>
</dbReference>
<dbReference type="InterPro" id="IPR036390">
    <property type="entry name" value="WH_DNA-bd_sf"/>
</dbReference>
<proteinExistence type="inferred from homology"/>
<feature type="region of interest" description="Disordered" evidence="4">
    <location>
        <begin position="77"/>
        <end position="222"/>
    </location>
</feature>
<dbReference type="Proteomes" id="UP000799439">
    <property type="component" value="Unassembled WGS sequence"/>
</dbReference>
<dbReference type="GO" id="GO:0005634">
    <property type="term" value="C:nucleus"/>
    <property type="evidence" value="ECO:0007669"/>
    <property type="project" value="UniProtKB-SubCell"/>
</dbReference>
<dbReference type="Gene3D" id="1.10.10.10">
    <property type="entry name" value="Winged helix-like DNA-binding domain superfamily/Winged helix DNA-binding domain"/>
    <property type="match status" value="1"/>
</dbReference>
<dbReference type="InterPro" id="IPR005819">
    <property type="entry name" value="H1/H5"/>
</dbReference>
<keyword evidence="2 3" id="KW-0238">DNA-binding</keyword>
<feature type="region of interest" description="Disordered" evidence="4">
    <location>
        <begin position="1"/>
        <end position="22"/>
    </location>
</feature>
<dbReference type="Pfam" id="PF00538">
    <property type="entry name" value="Linker_histone"/>
    <property type="match status" value="1"/>
</dbReference>
<feature type="compositionally biased region" description="Low complexity" evidence="4">
    <location>
        <begin position="93"/>
        <end position="136"/>
    </location>
</feature>
<comment type="subcellular location">
    <subcellularLocation>
        <location evidence="3">Nucleus</location>
    </subcellularLocation>
</comment>
<dbReference type="PRINTS" id="PR00624">
    <property type="entry name" value="HISTONEH5"/>
</dbReference>
<evidence type="ECO:0000256" key="3">
    <source>
        <dbReference type="RuleBase" id="RU003894"/>
    </source>
</evidence>
<keyword evidence="3" id="KW-0158">Chromosome</keyword>
<name>A0A9P4IU36_9PEZI</name>
<sequence length="222" mass="22383">MAPKAASKAAASKKSAPAAHGTYQDMIKDAIIQLKERNGSSRQTLKKYVLANNQLGSISDATFTTRFNSALAKGSETGIFARPKGPSGPVKLAKPAAGKPAKASSPAATKPAAKATKAKATTTKAKTTKAAAPKKAAATKKTETKTAAPKKAAAKANTGKSRKTAAAAAPAVGDEKPAVALGKTKSGRVTKSKAPAATATKKKAPAKKAAPKKEKAAKEEKA</sequence>
<evidence type="ECO:0000256" key="4">
    <source>
        <dbReference type="SAM" id="MobiDB-lite"/>
    </source>
</evidence>
<reference evidence="6" key="1">
    <citation type="journal article" date="2020" name="Stud. Mycol.">
        <title>101 Dothideomycetes genomes: a test case for predicting lifestyles and emergence of pathogens.</title>
        <authorList>
            <person name="Haridas S."/>
            <person name="Albert R."/>
            <person name="Binder M."/>
            <person name="Bloem J."/>
            <person name="Labutti K."/>
            <person name="Salamov A."/>
            <person name="Andreopoulos B."/>
            <person name="Baker S."/>
            <person name="Barry K."/>
            <person name="Bills G."/>
            <person name="Bluhm B."/>
            <person name="Cannon C."/>
            <person name="Castanera R."/>
            <person name="Culley D."/>
            <person name="Daum C."/>
            <person name="Ezra D."/>
            <person name="Gonzalez J."/>
            <person name="Henrissat B."/>
            <person name="Kuo A."/>
            <person name="Liang C."/>
            <person name="Lipzen A."/>
            <person name="Lutzoni F."/>
            <person name="Magnuson J."/>
            <person name="Mondo S."/>
            <person name="Nolan M."/>
            <person name="Ohm R."/>
            <person name="Pangilinan J."/>
            <person name="Park H.-J."/>
            <person name="Ramirez L."/>
            <person name="Alfaro M."/>
            <person name="Sun H."/>
            <person name="Tritt A."/>
            <person name="Yoshinaga Y."/>
            <person name="Zwiers L.-H."/>
            <person name="Turgeon B."/>
            <person name="Goodwin S."/>
            <person name="Spatafora J."/>
            <person name="Crous P."/>
            <person name="Grigoriev I."/>
        </authorList>
    </citation>
    <scope>NUCLEOTIDE SEQUENCE</scope>
    <source>
        <strain evidence="6">CBS 260.36</strain>
    </source>
</reference>